<dbReference type="InterPro" id="IPR046256">
    <property type="entry name" value="DUF6289"/>
</dbReference>
<proteinExistence type="predicted"/>
<comment type="caution">
    <text evidence="2">The sequence shown here is derived from an EMBL/GenBank/DDBJ whole genome shotgun (WGS) entry which is preliminary data.</text>
</comment>
<name>A0ABV8GRP1_9ACTN</name>
<evidence type="ECO:0000313" key="2">
    <source>
        <dbReference type="EMBL" id="MFC4015634.1"/>
    </source>
</evidence>
<keyword evidence="1" id="KW-0732">Signal</keyword>
<dbReference type="EMBL" id="JBHSBI010000047">
    <property type="protein sequence ID" value="MFC4015634.1"/>
    <property type="molecule type" value="Genomic_DNA"/>
</dbReference>
<organism evidence="2 3">
    <name type="scientific">Nonomuraea purpurea</name>
    <dbReference type="NCBI Taxonomy" id="1849276"/>
    <lineage>
        <taxon>Bacteria</taxon>
        <taxon>Bacillati</taxon>
        <taxon>Actinomycetota</taxon>
        <taxon>Actinomycetes</taxon>
        <taxon>Streptosporangiales</taxon>
        <taxon>Streptosporangiaceae</taxon>
        <taxon>Nonomuraea</taxon>
    </lineage>
</organism>
<dbReference type="RefSeq" id="WP_379535446.1">
    <property type="nucleotide sequence ID" value="NZ_JBHSBI010000047.1"/>
</dbReference>
<accession>A0ABV8GRP1</accession>
<feature type="signal peptide" evidence="1">
    <location>
        <begin position="1"/>
        <end position="23"/>
    </location>
</feature>
<dbReference type="Pfam" id="PF19806">
    <property type="entry name" value="DUF6289"/>
    <property type="match status" value="1"/>
</dbReference>
<gene>
    <name evidence="2" type="ORF">ACFOY2_51075</name>
</gene>
<sequence length="79" mass="8650">MRITLALVLACAGYTFLSTPAQASFCKPHHTCSTTYYSDATRTEVIGRYTVDCHGTVHETGTRSEYSTYNSYICGPAAE</sequence>
<evidence type="ECO:0000313" key="3">
    <source>
        <dbReference type="Proteomes" id="UP001595851"/>
    </source>
</evidence>
<dbReference type="Proteomes" id="UP001595851">
    <property type="component" value="Unassembled WGS sequence"/>
</dbReference>
<protein>
    <submittedName>
        <fullName evidence="2">DUF6289 family protein</fullName>
    </submittedName>
</protein>
<reference evidence="3" key="1">
    <citation type="journal article" date="2019" name="Int. J. Syst. Evol. Microbiol.">
        <title>The Global Catalogue of Microorganisms (GCM) 10K type strain sequencing project: providing services to taxonomists for standard genome sequencing and annotation.</title>
        <authorList>
            <consortium name="The Broad Institute Genomics Platform"/>
            <consortium name="The Broad Institute Genome Sequencing Center for Infectious Disease"/>
            <person name="Wu L."/>
            <person name="Ma J."/>
        </authorList>
    </citation>
    <scope>NUCLEOTIDE SEQUENCE [LARGE SCALE GENOMIC DNA]</scope>
    <source>
        <strain evidence="3">TBRC 1276</strain>
    </source>
</reference>
<evidence type="ECO:0000256" key="1">
    <source>
        <dbReference type="SAM" id="SignalP"/>
    </source>
</evidence>
<feature type="chain" id="PRO_5045180466" evidence="1">
    <location>
        <begin position="24"/>
        <end position="79"/>
    </location>
</feature>
<keyword evidence="3" id="KW-1185">Reference proteome</keyword>